<dbReference type="OrthoDB" id="4221926at2759"/>
<organism evidence="1 2">
    <name type="scientific">Edaphochlamys debaryana</name>
    <dbReference type="NCBI Taxonomy" id="47281"/>
    <lineage>
        <taxon>Eukaryota</taxon>
        <taxon>Viridiplantae</taxon>
        <taxon>Chlorophyta</taxon>
        <taxon>core chlorophytes</taxon>
        <taxon>Chlorophyceae</taxon>
        <taxon>CS clade</taxon>
        <taxon>Chlamydomonadales</taxon>
        <taxon>Chlamydomonadales incertae sedis</taxon>
        <taxon>Edaphochlamys</taxon>
    </lineage>
</organism>
<name>A0A836BRC3_9CHLO</name>
<evidence type="ECO:0000313" key="2">
    <source>
        <dbReference type="Proteomes" id="UP000612055"/>
    </source>
</evidence>
<keyword evidence="2" id="KW-1185">Reference proteome</keyword>
<dbReference type="PANTHER" id="PTHR33681">
    <property type="entry name" value="BINDING PROTEIN, PUTATIVE, EXPRESSED-RELATED"/>
    <property type="match status" value="1"/>
</dbReference>
<sequence>MRYSSEVVEENVYDRWIQVNVTHDVGTHKISIVVAGKPALIFDDRGTPTAGHYFKLGVYGQDGSSSRMEARYKSIQVL</sequence>
<comment type="caution">
    <text evidence="1">The sequence shown here is derived from an EMBL/GenBank/DDBJ whole genome shotgun (WGS) entry which is preliminary data.</text>
</comment>
<evidence type="ECO:0000313" key="1">
    <source>
        <dbReference type="EMBL" id="KAG2485982.1"/>
    </source>
</evidence>
<dbReference type="PANTHER" id="PTHR33681:SF4">
    <property type="entry name" value="OS12G0171100 PROTEIN"/>
    <property type="match status" value="1"/>
</dbReference>
<accession>A0A836BRC3</accession>
<reference evidence="1" key="1">
    <citation type="journal article" date="2020" name="bioRxiv">
        <title>Comparative genomics of Chlamydomonas.</title>
        <authorList>
            <person name="Craig R.J."/>
            <person name="Hasan A.R."/>
            <person name="Ness R.W."/>
            <person name="Keightley P.D."/>
        </authorList>
    </citation>
    <scope>NUCLEOTIDE SEQUENCE</scope>
    <source>
        <strain evidence="1">CCAP 11/70</strain>
    </source>
</reference>
<protein>
    <submittedName>
        <fullName evidence="1">Uncharacterized protein</fullName>
    </submittedName>
</protein>
<gene>
    <name evidence="1" type="ORF">HYH03_015305</name>
</gene>
<dbReference type="AlphaFoldDB" id="A0A836BRC3"/>
<dbReference type="EMBL" id="JAEHOE010000119">
    <property type="protein sequence ID" value="KAG2485982.1"/>
    <property type="molecule type" value="Genomic_DNA"/>
</dbReference>
<dbReference type="Proteomes" id="UP000612055">
    <property type="component" value="Unassembled WGS sequence"/>
</dbReference>
<proteinExistence type="predicted"/>